<sequence>MNKILLLIVMLISGFTADANIVLPAVISDNMVLQRNATAAIWGWAQPNEEITITTGWDNAVYKVKSNAEANWSTQIKTPNAGGPFAITLKGYNEITLKNILIGEVWLCSGQSNMEMSADWKIDNGDHEIANATNPNLRLFSVPKRSALYPQQDLQAQWTLCTPETMRYFSAVGYFFGQRISAGLNNIPIGLIQSAWGGTPAEIWMPEDAVSSNPIVREAASKLSPIDWGPTLPGRAYNAMIHPLVPFTIAGALWYQGESNTGSDVYDQTLTTLIQSWRNAWKSDFPFYIVQIAPYNYENNPHGGAVIRDAQRKVAQTVPNTGVVVIGDVSPLDDIHPKDKKTVGLRLANLALAKHYKVTDAVVNGPLIKKATWEKGSVTLSFDNANGLYFTNKKSQLFELAGQDGKFYVATVTLSGNTIKVHSKDVKTPLWARYAFKSNDVPDLFNSDKLPASTFLVSVEP</sequence>
<dbReference type="RefSeq" id="WP_169526419.1">
    <property type="nucleotide sequence ID" value="NZ_JAAMPU010000100.1"/>
</dbReference>
<dbReference type="Proteomes" id="UP000712080">
    <property type="component" value="Unassembled WGS sequence"/>
</dbReference>
<evidence type="ECO:0000313" key="4">
    <source>
        <dbReference type="Proteomes" id="UP000712080"/>
    </source>
</evidence>
<keyword evidence="1" id="KW-0378">Hydrolase</keyword>
<gene>
    <name evidence="3" type="ORF">G6047_05195</name>
</gene>
<dbReference type="GO" id="GO:0001681">
    <property type="term" value="F:sialate O-acetylesterase activity"/>
    <property type="evidence" value="ECO:0007669"/>
    <property type="project" value="InterPro"/>
</dbReference>
<dbReference type="InterPro" id="IPR036514">
    <property type="entry name" value="SGNH_hydro_sf"/>
</dbReference>
<reference evidence="3" key="1">
    <citation type="submission" date="2020-02" db="EMBL/GenBank/DDBJ databases">
        <title>Flavobacterium sp. genome.</title>
        <authorList>
            <person name="Jung H.S."/>
            <person name="Baek J.H."/>
            <person name="Jeon C.O."/>
        </authorList>
    </citation>
    <scope>NUCLEOTIDE SEQUENCE</scope>
    <source>
        <strain evidence="3">SE-s28</strain>
    </source>
</reference>
<dbReference type="Pfam" id="PF03629">
    <property type="entry name" value="SASA"/>
    <property type="match status" value="1"/>
</dbReference>
<dbReference type="InterPro" id="IPR005181">
    <property type="entry name" value="SASA"/>
</dbReference>
<keyword evidence="4" id="KW-1185">Reference proteome</keyword>
<comment type="caution">
    <text evidence="3">The sequence shown here is derived from an EMBL/GenBank/DDBJ whole genome shotgun (WGS) entry which is preliminary data.</text>
</comment>
<evidence type="ECO:0000256" key="1">
    <source>
        <dbReference type="ARBA" id="ARBA00022801"/>
    </source>
</evidence>
<protein>
    <submittedName>
        <fullName evidence="3">Sialate O-acetylesterase</fullName>
    </submittedName>
</protein>
<dbReference type="PANTHER" id="PTHR22901">
    <property type="entry name" value="SIALATE O-ACETYLESTERASE"/>
    <property type="match status" value="1"/>
</dbReference>
<feature type="domain" description="Sialate O-acetylesterase" evidence="2">
    <location>
        <begin position="104"/>
        <end position="349"/>
    </location>
</feature>
<dbReference type="InterPro" id="IPR039329">
    <property type="entry name" value="SIAE"/>
</dbReference>
<dbReference type="PANTHER" id="PTHR22901:SF0">
    <property type="entry name" value="SIALATE O-ACETYLESTERASE"/>
    <property type="match status" value="1"/>
</dbReference>
<name>A0A972FK24_9FLAO</name>
<dbReference type="Gene3D" id="3.40.50.1110">
    <property type="entry name" value="SGNH hydrolase"/>
    <property type="match status" value="1"/>
</dbReference>
<dbReference type="SUPFAM" id="SSF52266">
    <property type="entry name" value="SGNH hydrolase"/>
    <property type="match status" value="1"/>
</dbReference>
<dbReference type="AlphaFoldDB" id="A0A972FK24"/>
<accession>A0A972FK24</accession>
<evidence type="ECO:0000313" key="3">
    <source>
        <dbReference type="EMBL" id="NMH27421.1"/>
    </source>
</evidence>
<proteinExistence type="predicted"/>
<dbReference type="GO" id="GO:0005975">
    <property type="term" value="P:carbohydrate metabolic process"/>
    <property type="evidence" value="ECO:0007669"/>
    <property type="project" value="TreeGrafter"/>
</dbReference>
<dbReference type="EMBL" id="JAAMPU010000100">
    <property type="protein sequence ID" value="NMH27421.1"/>
    <property type="molecule type" value="Genomic_DNA"/>
</dbReference>
<evidence type="ECO:0000259" key="2">
    <source>
        <dbReference type="Pfam" id="PF03629"/>
    </source>
</evidence>
<organism evidence="3 4">
    <name type="scientific">Flavobacterium silvaticum</name>
    <dbReference type="NCBI Taxonomy" id="1852020"/>
    <lineage>
        <taxon>Bacteria</taxon>
        <taxon>Pseudomonadati</taxon>
        <taxon>Bacteroidota</taxon>
        <taxon>Flavobacteriia</taxon>
        <taxon>Flavobacteriales</taxon>
        <taxon>Flavobacteriaceae</taxon>
        <taxon>Flavobacterium</taxon>
    </lineage>
</organism>